<dbReference type="EMBL" id="OX465080">
    <property type="protein sequence ID" value="CAI9282388.1"/>
    <property type="molecule type" value="Genomic_DNA"/>
</dbReference>
<protein>
    <submittedName>
        <fullName evidence="1">Uncharacterized protein</fullName>
    </submittedName>
</protein>
<proteinExistence type="predicted"/>
<name>A0AA36E4X6_LACSI</name>
<evidence type="ECO:0000313" key="2">
    <source>
        <dbReference type="Proteomes" id="UP001177003"/>
    </source>
</evidence>
<dbReference type="AlphaFoldDB" id="A0AA36E4X6"/>
<evidence type="ECO:0000313" key="1">
    <source>
        <dbReference type="EMBL" id="CAI9282388.1"/>
    </source>
</evidence>
<dbReference type="Proteomes" id="UP001177003">
    <property type="component" value="Chromosome 4"/>
</dbReference>
<reference evidence="1" key="1">
    <citation type="submission" date="2023-04" db="EMBL/GenBank/DDBJ databases">
        <authorList>
            <person name="Vijverberg K."/>
            <person name="Xiong W."/>
            <person name="Schranz E."/>
        </authorList>
    </citation>
    <scope>NUCLEOTIDE SEQUENCE</scope>
</reference>
<accession>A0AA36E4X6</accession>
<sequence>MYVSASENTVGGINSELLVCFCPLAIAMFHMVKGSLIDGATIFFVGEHLHTVVYRSARLYYSFRSPVSHHVITDASIPIDAAKTKKGYVCNQTGIMWTLIVFNIRFITYCNTNEGGDNHIPMELTLASSGIF</sequence>
<gene>
    <name evidence="1" type="ORF">LSALG_LOCUS22033</name>
</gene>
<keyword evidence="2" id="KW-1185">Reference proteome</keyword>
<organism evidence="1 2">
    <name type="scientific">Lactuca saligna</name>
    <name type="common">Willowleaf lettuce</name>
    <dbReference type="NCBI Taxonomy" id="75948"/>
    <lineage>
        <taxon>Eukaryota</taxon>
        <taxon>Viridiplantae</taxon>
        <taxon>Streptophyta</taxon>
        <taxon>Embryophyta</taxon>
        <taxon>Tracheophyta</taxon>
        <taxon>Spermatophyta</taxon>
        <taxon>Magnoliopsida</taxon>
        <taxon>eudicotyledons</taxon>
        <taxon>Gunneridae</taxon>
        <taxon>Pentapetalae</taxon>
        <taxon>asterids</taxon>
        <taxon>campanulids</taxon>
        <taxon>Asterales</taxon>
        <taxon>Asteraceae</taxon>
        <taxon>Cichorioideae</taxon>
        <taxon>Cichorieae</taxon>
        <taxon>Lactucinae</taxon>
        <taxon>Lactuca</taxon>
    </lineage>
</organism>